<gene>
    <name evidence="2" type="ORF">SAMN04489732_108282</name>
</gene>
<dbReference type="OrthoDB" id="9804723at2"/>
<accession>A0A1H8XQC0</accession>
<proteinExistence type="predicted"/>
<protein>
    <submittedName>
        <fullName evidence="2">Lysophospholipase, alpha-beta hydrolase superfamily</fullName>
    </submittedName>
</protein>
<dbReference type="Proteomes" id="UP000198582">
    <property type="component" value="Unassembled WGS sequence"/>
</dbReference>
<dbReference type="PRINTS" id="PR00111">
    <property type="entry name" value="ABHYDROLASE"/>
</dbReference>
<name>A0A1H8XQC0_9PSEU</name>
<keyword evidence="3" id="KW-1185">Reference proteome</keyword>
<evidence type="ECO:0000259" key="1">
    <source>
        <dbReference type="Pfam" id="PF00561"/>
    </source>
</evidence>
<dbReference type="InterPro" id="IPR000073">
    <property type="entry name" value="AB_hydrolase_1"/>
</dbReference>
<dbReference type="Gene3D" id="3.40.50.1820">
    <property type="entry name" value="alpha/beta hydrolase"/>
    <property type="match status" value="1"/>
</dbReference>
<sequence>MPTFTSFDGLQLSYTVWEGDGRHRRPVLLQHGFAADAQANWVGPGVVEALLDSGFTVVALDARGHGGSDKPHDESRYGEETMARDVSALLDELGYDEVSLAGYSLGAIVALTVAANDKRVRCLATGGVGSGVVDFGGVDVRVVSPEQVAAGLLAKDRADVPAAVLPFRRLVRRTGGDVEALAAVLRASQQQTRIDLTAITVPTLVLAGESDQLAAEPERLAAAIAGARLVRVPGDHMTAVADPAFVAALAGFFAYSDTGDTRLAISSPA</sequence>
<dbReference type="InterPro" id="IPR050228">
    <property type="entry name" value="Carboxylesterase_BioH"/>
</dbReference>
<dbReference type="PANTHER" id="PTHR43194">
    <property type="entry name" value="HYDROLASE ALPHA/BETA FOLD FAMILY"/>
    <property type="match status" value="1"/>
</dbReference>
<keyword evidence="2" id="KW-0378">Hydrolase</keyword>
<evidence type="ECO:0000313" key="3">
    <source>
        <dbReference type="Proteomes" id="UP000198582"/>
    </source>
</evidence>
<reference evidence="2 3" key="1">
    <citation type="submission" date="2016-10" db="EMBL/GenBank/DDBJ databases">
        <authorList>
            <person name="de Groot N.N."/>
        </authorList>
    </citation>
    <scope>NUCLEOTIDE SEQUENCE [LARGE SCALE GENOMIC DNA]</scope>
    <source>
        <strain evidence="2 3">DSM 44993</strain>
    </source>
</reference>
<dbReference type="EMBL" id="FOEF01000008">
    <property type="protein sequence ID" value="SEP42180.1"/>
    <property type="molecule type" value="Genomic_DNA"/>
</dbReference>
<dbReference type="Pfam" id="PF00561">
    <property type="entry name" value="Abhydrolase_1"/>
    <property type="match status" value="1"/>
</dbReference>
<evidence type="ECO:0000313" key="2">
    <source>
        <dbReference type="EMBL" id="SEP42180.1"/>
    </source>
</evidence>
<dbReference type="AlphaFoldDB" id="A0A1H8XQC0"/>
<dbReference type="STRING" id="394193.SAMN04489732_108282"/>
<feature type="domain" description="AB hydrolase-1" evidence="1">
    <location>
        <begin position="26"/>
        <end position="125"/>
    </location>
</feature>
<dbReference type="PANTHER" id="PTHR43194:SF5">
    <property type="entry name" value="PIMELOYL-[ACYL-CARRIER PROTEIN] METHYL ESTER ESTERASE"/>
    <property type="match status" value="1"/>
</dbReference>
<dbReference type="InterPro" id="IPR029058">
    <property type="entry name" value="AB_hydrolase_fold"/>
</dbReference>
<dbReference type="RefSeq" id="WP_091618460.1">
    <property type="nucleotide sequence ID" value="NZ_FOEF01000008.1"/>
</dbReference>
<dbReference type="GO" id="GO:0016787">
    <property type="term" value="F:hydrolase activity"/>
    <property type="evidence" value="ECO:0007669"/>
    <property type="project" value="UniProtKB-KW"/>
</dbReference>
<dbReference type="SUPFAM" id="SSF53474">
    <property type="entry name" value="alpha/beta-Hydrolases"/>
    <property type="match status" value="1"/>
</dbReference>
<organism evidence="2 3">
    <name type="scientific">Amycolatopsis saalfeldensis</name>
    <dbReference type="NCBI Taxonomy" id="394193"/>
    <lineage>
        <taxon>Bacteria</taxon>
        <taxon>Bacillati</taxon>
        <taxon>Actinomycetota</taxon>
        <taxon>Actinomycetes</taxon>
        <taxon>Pseudonocardiales</taxon>
        <taxon>Pseudonocardiaceae</taxon>
        <taxon>Amycolatopsis</taxon>
    </lineage>
</organism>